<accession>A0ABX5KII9</accession>
<feature type="domain" description="HipA-like C-terminal" evidence="4">
    <location>
        <begin position="156"/>
        <end position="230"/>
    </location>
</feature>
<dbReference type="PANTHER" id="PTHR37419:SF8">
    <property type="entry name" value="TOXIN YJJJ"/>
    <property type="match status" value="1"/>
</dbReference>
<dbReference type="PANTHER" id="PTHR37419">
    <property type="entry name" value="SERINE/THREONINE-PROTEIN KINASE TOXIN HIPA"/>
    <property type="match status" value="1"/>
</dbReference>
<comment type="caution">
    <text evidence="5">The sequence shown here is derived from an EMBL/GenBank/DDBJ whole genome shotgun (WGS) entry which is preliminary data.</text>
</comment>
<evidence type="ECO:0000256" key="3">
    <source>
        <dbReference type="ARBA" id="ARBA00022777"/>
    </source>
</evidence>
<evidence type="ECO:0000256" key="1">
    <source>
        <dbReference type="ARBA" id="ARBA00010164"/>
    </source>
</evidence>
<dbReference type="Pfam" id="PF07804">
    <property type="entry name" value="HipA_C"/>
    <property type="match status" value="1"/>
</dbReference>
<sequence>MPAGQLDLTEDGAELQASTFAYGLRYIDRVDAIEVDPVSLSLANKEAIRGKRIFPANGLPLFGGIRDAAPDAWGRRVIEAKLKARANSLPESTYLLHAGSQRIGALDIHESLAVSPGAAGGAGVDQLEYLVESADRIEEGLPVPAALEAIFVQGSGLGGARPKATVRDDAGVLWLAKFPSKSDRMSVTEIEEATLRLAAECGIRVPPTRIESPGPRKVMLIRRFDRYWSHPDFEKSAGRAVERDREYRAGIQTYR</sequence>
<keyword evidence="2" id="KW-0808">Transferase</keyword>
<evidence type="ECO:0000313" key="5">
    <source>
        <dbReference type="EMBL" id="PVX81227.1"/>
    </source>
</evidence>
<dbReference type="InterPro" id="IPR052028">
    <property type="entry name" value="HipA_Ser/Thr_kinase"/>
</dbReference>
<organism evidence="5 6">
    <name type="scientific">Paraburkholderia unamae</name>
    <dbReference type="NCBI Taxonomy" id="219649"/>
    <lineage>
        <taxon>Bacteria</taxon>
        <taxon>Pseudomonadati</taxon>
        <taxon>Pseudomonadota</taxon>
        <taxon>Betaproteobacteria</taxon>
        <taxon>Burkholderiales</taxon>
        <taxon>Burkholderiaceae</taxon>
        <taxon>Paraburkholderia</taxon>
    </lineage>
</organism>
<evidence type="ECO:0000313" key="6">
    <source>
        <dbReference type="Proteomes" id="UP000245712"/>
    </source>
</evidence>
<protein>
    <submittedName>
        <fullName evidence="5">HipA-like protein</fullName>
    </submittedName>
</protein>
<keyword evidence="3" id="KW-0418">Kinase</keyword>
<gene>
    <name evidence="5" type="ORF">C7402_111129</name>
</gene>
<evidence type="ECO:0000256" key="2">
    <source>
        <dbReference type="ARBA" id="ARBA00022679"/>
    </source>
</evidence>
<dbReference type="RefSeq" id="WP_116612279.1">
    <property type="nucleotide sequence ID" value="NZ_QEOB01000011.1"/>
</dbReference>
<proteinExistence type="inferred from homology"/>
<keyword evidence="6" id="KW-1185">Reference proteome</keyword>
<comment type="similarity">
    <text evidence="1">Belongs to the HipA Ser/Thr kinase family.</text>
</comment>
<reference evidence="5 6" key="1">
    <citation type="submission" date="2018-05" db="EMBL/GenBank/DDBJ databases">
        <title>Genomic Encyclopedia of Type Strains, Phase IV (KMG-V): Genome sequencing to study the core and pangenomes of soil and plant-associated prokaryotes.</title>
        <authorList>
            <person name="Whitman W."/>
        </authorList>
    </citation>
    <scope>NUCLEOTIDE SEQUENCE [LARGE SCALE GENOMIC DNA]</scope>
    <source>
        <strain evidence="5 6">SCZa-39</strain>
    </source>
</reference>
<name>A0ABX5KII9_9BURK</name>
<dbReference type="InterPro" id="IPR012893">
    <property type="entry name" value="HipA-like_C"/>
</dbReference>
<evidence type="ECO:0000259" key="4">
    <source>
        <dbReference type="Pfam" id="PF07804"/>
    </source>
</evidence>
<dbReference type="Proteomes" id="UP000245712">
    <property type="component" value="Unassembled WGS sequence"/>
</dbReference>
<dbReference type="EMBL" id="QEOB01000011">
    <property type="protein sequence ID" value="PVX81227.1"/>
    <property type="molecule type" value="Genomic_DNA"/>
</dbReference>